<keyword evidence="2" id="KW-0472">Membrane</keyword>
<reference evidence="3 4" key="1">
    <citation type="submission" date="2021-07" db="EMBL/GenBank/DDBJ databases">
        <authorList>
            <person name="Palmer J.M."/>
        </authorList>
    </citation>
    <scope>NUCLEOTIDE SEQUENCE [LARGE SCALE GENOMIC DNA]</scope>
    <source>
        <strain evidence="3 4">AT_MEX2019</strain>
        <tissue evidence="3">Muscle</tissue>
    </source>
</reference>
<name>A0ABU7ASE5_9TELE</name>
<evidence type="ECO:0000313" key="4">
    <source>
        <dbReference type="Proteomes" id="UP001345963"/>
    </source>
</evidence>
<dbReference type="Proteomes" id="UP001345963">
    <property type="component" value="Unassembled WGS sequence"/>
</dbReference>
<feature type="transmembrane region" description="Helical" evidence="2">
    <location>
        <begin position="12"/>
        <end position="39"/>
    </location>
</feature>
<organism evidence="3 4">
    <name type="scientific">Ataeniobius toweri</name>
    <dbReference type="NCBI Taxonomy" id="208326"/>
    <lineage>
        <taxon>Eukaryota</taxon>
        <taxon>Metazoa</taxon>
        <taxon>Chordata</taxon>
        <taxon>Craniata</taxon>
        <taxon>Vertebrata</taxon>
        <taxon>Euteleostomi</taxon>
        <taxon>Actinopterygii</taxon>
        <taxon>Neopterygii</taxon>
        <taxon>Teleostei</taxon>
        <taxon>Neoteleostei</taxon>
        <taxon>Acanthomorphata</taxon>
        <taxon>Ovalentaria</taxon>
        <taxon>Atherinomorphae</taxon>
        <taxon>Cyprinodontiformes</taxon>
        <taxon>Goodeidae</taxon>
        <taxon>Ataeniobius</taxon>
    </lineage>
</organism>
<keyword evidence="2" id="KW-1133">Transmembrane helix</keyword>
<keyword evidence="4" id="KW-1185">Reference proteome</keyword>
<feature type="region of interest" description="Disordered" evidence="1">
    <location>
        <begin position="118"/>
        <end position="146"/>
    </location>
</feature>
<proteinExistence type="predicted"/>
<evidence type="ECO:0000256" key="2">
    <source>
        <dbReference type="SAM" id="Phobius"/>
    </source>
</evidence>
<comment type="caution">
    <text evidence="3">The sequence shown here is derived from an EMBL/GenBank/DDBJ whole genome shotgun (WGS) entry which is preliminary data.</text>
</comment>
<gene>
    <name evidence="3" type="ORF">ATANTOWER_025720</name>
</gene>
<accession>A0ABU7ASE5</accession>
<sequence>LSMILMVIIRYISAVLVWILTSLVVLGSLAGTSVLWWLYIDYRLYGNDTSSKVLKDLKEEVKEELRDSGQALLVYAASATIFTVRVAVEATLLQICESISECFCLCADHPSAVDALHEETSGAHHRAVPRSRKSLHPPPSAHPAALRHLPCPTPLLDLLDLGAALPGNHRLVLAETHTLNKNKSMHNKLPPYSQILPDLSQFRIE</sequence>
<keyword evidence="2" id="KW-0812">Transmembrane</keyword>
<evidence type="ECO:0000256" key="1">
    <source>
        <dbReference type="SAM" id="MobiDB-lite"/>
    </source>
</evidence>
<protein>
    <submittedName>
        <fullName evidence="3">Uncharacterized protein</fullName>
    </submittedName>
</protein>
<feature type="non-terminal residue" evidence="3">
    <location>
        <position position="1"/>
    </location>
</feature>
<feature type="compositionally biased region" description="Basic residues" evidence="1">
    <location>
        <begin position="123"/>
        <end position="135"/>
    </location>
</feature>
<dbReference type="EMBL" id="JAHUTI010025655">
    <property type="protein sequence ID" value="MED6240676.1"/>
    <property type="molecule type" value="Genomic_DNA"/>
</dbReference>
<evidence type="ECO:0000313" key="3">
    <source>
        <dbReference type="EMBL" id="MED6240676.1"/>
    </source>
</evidence>